<gene>
    <name evidence="2" type="ORF">AGOS_AFR247W</name>
</gene>
<dbReference type="GeneID" id="4622057"/>
<keyword evidence="1" id="KW-0812">Transmembrane</keyword>
<dbReference type="KEGG" id="ago:AGOS_AFR247W"/>
<dbReference type="RefSeq" id="NP_985794.1">
    <property type="nucleotide sequence ID" value="NM_211149.1"/>
</dbReference>
<dbReference type="OMA" id="HFYDDYE"/>
<dbReference type="HOGENOM" id="CLU_1367193_0_0_1"/>
<sequence length="211" mass="24599">MADLQGIPGKPAHTPNSMVSRAYQFYRLSCMFLYAALVARWLALFPLVGTRWVPGGIHGFLIYLLGGSAVLEVLWMIWFYRFTKGLWTRTLLKCANMLYFVAVMHFYDDYEHAPVLKNIGYSIFILSIGMNQALHHGGRLFRGRRRRRSWWWRSDTFVLQPALYISQFYLLLLNVQNPSFHSTPKLDIINRTVLVAYVPLALQCFRRQLTS</sequence>
<reference evidence="2 3" key="1">
    <citation type="journal article" date="2004" name="Science">
        <title>The Ashbya gossypii genome as a tool for mapping the ancient Saccharomyces cerevisiae genome.</title>
        <authorList>
            <person name="Dietrich F.S."/>
            <person name="Voegeli S."/>
            <person name="Brachat S."/>
            <person name="Lerch A."/>
            <person name="Gates K."/>
            <person name="Steiner S."/>
            <person name="Mohr C."/>
            <person name="Pohlmann R."/>
            <person name="Luedi P."/>
            <person name="Choi S."/>
            <person name="Wing R.A."/>
            <person name="Flavier A."/>
            <person name="Gaffney T.D."/>
            <person name="Philippsen P."/>
        </authorList>
    </citation>
    <scope>NUCLEOTIDE SEQUENCE [LARGE SCALE GENOMIC DNA]</scope>
    <source>
        <strain evidence="3">ATCC 10895 / CBS 109.51 / FGSC 9923 / NRRL Y-1056</strain>
    </source>
</reference>
<dbReference type="EMBL" id="AE016819">
    <property type="protein sequence ID" value="AAS53618.1"/>
    <property type="molecule type" value="Genomic_DNA"/>
</dbReference>
<dbReference type="STRING" id="284811.Q753S9"/>
<reference evidence="3" key="2">
    <citation type="journal article" date="2013" name="G3 (Bethesda)">
        <title>Genomes of Ashbya fungi isolated from insects reveal four mating-type loci, numerous translocations, lack of transposons, and distinct gene duplications.</title>
        <authorList>
            <person name="Dietrich F.S."/>
            <person name="Voegeli S."/>
            <person name="Kuo S."/>
            <person name="Philippsen P."/>
        </authorList>
    </citation>
    <scope>GENOME REANNOTATION</scope>
    <source>
        <strain evidence="3">ATCC 10895 / CBS 109.51 / FGSC 9923 / NRRL Y-1056</strain>
    </source>
</reference>
<evidence type="ECO:0000256" key="1">
    <source>
        <dbReference type="SAM" id="Phobius"/>
    </source>
</evidence>
<dbReference type="eggNOG" id="ENOG502RXXA">
    <property type="taxonomic scope" value="Eukaryota"/>
</dbReference>
<name>Q753S9_EREGS</name>
<accession>Q753S9</accession>
<dbReference type="FunCoup" id="Q753S9">
    <property type="interactions" value="33"/>
</dbReference>
<feature type="transmembrane region" description="Helical" evidence="1">
    <location>
        <begin position="119"/>
        <end position="136"/>
    </location>
</feature>
<evidence type="ECO:0000313" key="3">
    <source>
        <dbReference type="Proteomes" id="UP000000591"/>
    </source>
</evidence>
<feature type="transmembrane region" description="Helical" evidence="1">
    <location>
        <begin position="25"/>
        <end position="48"/>
    </location>
</feature>
<feature type="transmembrane region" description="Helical" evidence="1">
    <location>
        <begin position="90"/>
        <end position="107"/>
    </location>
</feature>
<proteinExistence type="predicted"/>
<evidence type="ECO:0000313" key="2">
    <source>
        <dbReference type="EMBL" id="AAS53618.1"/>
    </source>
</evidence>
<dbReference type="Proteomes" id="UP000000591">
    <property type="component" value="Chromosome VI"/>
</dbReference>
<keyword evidence="1" id="KW-1133">Transmembrane helix</keyword>
<organism evidence="2 3">
    <name type="scientific">Eremothecium gossypii (strain ATCC 10895 / CBS 109.51 / FGSC 9923 / NRRL Y-1056)</name>
    <name type="common">Yeast</name>
    <name type="synonym">Ashbya gossypii</name>
    <dbReference type="NCBI Taxonomy" id="284811"/>
    <lineage>
        <taxon>Eukaryota</taxon>
        <taxon>Fungi</taxon>
        <taxon>Dikarya</taxon>
        <taxon>Ascomycota</taxon>
        <taxon>Saccharomycotina</taxon>
        <taxon>Saccharomycetes</taxon>
        <taxon>Saccharomycetales</taxon>
        <taxon>Saccharomycetaceae</taxon>
        <taxon>Eremothecium</taxon>
    </lineage>
</organism>
<dbReference type="InParanoid" id="Q753S9"/>
<dbReference type="OrthoDB" id="46988at2759"/>
<feature type="transmembrane region" description="Helical" evidence="1">
    <location>
        <begin position="60"/>
        <end position="78"/>
    </location>
</feature>
<dbReference type="AlphaFoldDB" id="Q753S9"/>
<protein>
    <submittedName>
        <fullName evidence="2">AFR247Wp</fullName>
    </submittedName>
</protein>
<keyword evidence="3" id="KW-1185">Reference proteome</keyword>
<keyword evidence="1" id="KW-0472">Membrane</keyword>